<name>A0ABX0GZR0_9ACTN</name>
<dbReference type="EMBL" id="JAANNP010000168">
    <property type="protein sequence ID" value="NHC16444.1"/>
    <property type="molecule type" value="Genomic_DNA"/>
</dbReference>
<feature type="transmembrane region" description="Helical" evidence="2">
    <location>
        <begin position="12"/>
        <end position="34"/>
    </location>
</feature>
<feature type="compositionally biased region" description="Low complexity" evidence="1">
    <location>
        <begin position="566"/>
        <end position="586"/>
    </location>
</feature>
<keyword evidence="2" id="KW-0472">Membrane</keyword>
<dbReference type="InterPro" id="IPR052913">
    <property type="entry name" value="Glycopeptide_resist_protein"/>
</dbReference>
<dbReference type="Proteomes" id="UP000800981">
    <property type="component" value="Unassembled WGS sequence"/>
</dbReference>
<gene>
    <name evidence="4" type="ORF">G9H71_21905</name>
</gene>
<keyword evidence="2" id="KW-1133">Transmembrane helix</keyword>
<feature type="domain" description="YoaR-like putative peptidoglycan binding" evidence="3">
    <location>
        <begin position="82"/>
        <end position="187"/>
    </location>
</feature>
<sequence>MPHLDRGLSRRLGLAAGGVVAVGAAVWVGGYALAGENVPRDTSVLGVEIGGLDAAAAEAKLSGALQDRVAAPIAVTVGPERYTVDPKEAGLTLDVAATVRSAGAQRSWSPAQLARHLTGGDEVDPVVRTDAAKLAAAVDGLADEVDEDPQDGAITFDGVEPVTTEALAGVTLDRDRAPAALQAAYLRGGAPALPARTTQPRVGAAEVQRALTEFVEPAVAEPVTIVAAGERVRVAPGAFTPALSLTGGPDGRLTPEFDTAKLAKALRPRLQDAEEPARDATFEIEDGKPRLVAAKSGRQVDMKALAADLLDVLPEATAAQRVVTASLEEAEPSLTTAEARKLGVKEEVSEFTTYYPYAAYRVTNIGRAAELIDGTLLEPGEEFSLNKIVGERTLENGFAVGTIIRGGRFAEELGGGVSQVATTTFNAMFFAGLKDVQHKPHSFYINRYPEGREATVAWPTLDLKFVNDTSYGVFIQTIHDPGDSLTVRMWSTKHRDVTASKSERYNYRGFSTVYDASAGCVAQGGVSGFDVDVTRTITEKGKTRKETFHTRYNPANQIYCRPKPAPSTGSTARPSAASTPAAADTR</sequence>
<dbReference type="RefSeq" id="WP_166284882.1">
    <property type="nucleotide sequence ID" value="NZ_JAANNP010000168.1"/>
</dbReference>
<reference evidence="4 5" key="1">
    <citation type="submission" date="2020-03" db="EMBL/GenBank/DDBJ databases">
        <title>Two novel Motilibacter sp.</title>
        <authorList>
            <person name="Liu S."/>
        </authorList>
    </citation>
    <scope>NUCLEOTIDE SEQUENCE [LARGE SCALE GENOMIC DNA]</scope>
    <source>
        <strain evidence="4 5">E257</strain>
    </source>
</reference>
<organism evidence="4 5">
    <name type="scientific">Motilibacter deserti</name>
    <dbReference type="NCBI Taxonomy" id="2714956"/>
    <lineage>
        <taxon>Bacteria</taxon>
        <taxon>Bacillati</taxon>
        <taxon>Actinomycetota</taxon>
        <taxon>Actinomycetes</taxon>
        <taxon>Motilibacterales</taxon>
        <taxon>Motilibacteraceae</taxon>
        <taxon>Motilibacter</taxon>
    </lineage>
</organism>
<evidence type="ECO:0000313" key="5">
    <source>
        <dbReference type="Proteomes" id="UP000800981"/>
    </source>
</evidence>
<protein>
    <recommendedName>
        <fullName evidence="3">YoaR-like putative peptidoglycan binding domain-containing protein</fullName>
    </recommendedName>
</protein>
<dbReference type="PANTHER" id="PTHR35788">
    <property type="entry name" value="EXPORTED PROTEIN-RELATED"/>
    <property type="match status" value="1"/>
</dbReference>
<accession>A0ABX0GZR0</accession>
<keyword evidence="2" id="KW-0812">Transmembrane</keyword>
<feature type="region of interest" description="Disordered" evidence="1">
    <location>
        <begin position="559"/>
        <end position="586"/>
    </location>
</feature>
<comment type="caution">
    <text evidence="4">The sequence shown here is derived from an EMBL/GenBank/DDBJ whole genome shotgun (WGS) entry which is preliminary data.</text>
</comment>
<dbReference type="InterPro" id="IPR022029">
    <property type="entry name" value="YoaR-like_PG-bd"/>
</dbReference>
<dbReference type="Pfam" id="PF12229">
    <property type="entry name" value="PG_binding_4"/>
    <property type="match status" value="2"/>
</dbReference>
<evidence type="ECO:0000313" key="4">
    <source>
        <dbReference type="EMBL" id="NHC16444.1"/>
    </source>
</evidence>
<evidence type="ECO:0000259" key="3">
    <source>
        <dbReference type="Pfam" id="PF12229"/>
    </source>
</evidence>
<dbReference type="PANTHER" id="PTHR35788:SF1">
    <property type="entry name" value="EXPORTED PROTEIN"/>
    <property type="match status" value="1"/>
</dbReference>
<evidence type="ECO:0000256" key="2">
    <source>
        <dbReference type="SAM" id="Phobius"/>
    </source>
</evidence>
<feature type="domain" description="YoaR-like putative peptidoglycan binding" evidence="3">
    <location>
        <begin position="215"/>
        <end position="315"/>
    </location>
</feature>
<keyword evidence="5" id="KW-1185">Reference proteome</keyword>
<dbReference type="InterPro" id="IPR007391">
    <property type="entry name" value="Vancomycin_resist_VanW"/>
</dbReference>
<evidence type="ECO:0000256" key="1">
    <source>
        <dbReference type="SAM" id="MobiDB-lite"/>
    </source>
</evidence>
<dbReference type="Pfam" id="PF04294">
    <property type="entry name" value="VanW"/>
    <property type="match status" value="1"/>
</dbReference>
<proteinExistence type="predicted"/>